<dbReference type="InterPro" id="IPR000073">
    <property type="entry name" value="AB_hydrolase_1"/>
</dbReference>
<dbReference type="SUPFAM" id="SSF53474">
    <property type="entry name" value="alpha/beta-Hydrolases"/>
    <property type="match status" value="1"/>
</dbReference>
<evidence type="ECO:0000259" key="1">
    <source>
        <dbReference type="Pfam" id="PF00561"/>
    </source>
</evidence>
<feature type="domain" description="AB hydrolase-1" evidence="1">
    <location>
        <begin position="65"/>
        <end position="121"/>
    </location>
</feature>
<dbReference type="InterPro" id="IPR029058">
    <property type="entry name" value="AB_hydrolase_fold"/>
</dbReference>
<gene>
    <name evidence="2" type="ORF">ENR47_14215</name>
</gene>
<keyword evidence="2" id="KW-0378">Hydrolase</keyword>
<organism evidence="2">
    <name type="scientific">Oscillatoriales cyanobacterium SpSt-402</name>
    <dbReference type="NCBI Taxonomy" id="2282168"/>
    <lineage>
        <taxon>Bacteria</taxon>
        <taxon>Bacillati</taxon>
        <taxon>Cyanobacteriota</taxon>
        <taxon>Cyanophyceae</taxon>
        <taxon>Oscillatoriophycideae</taxon>
        <taxon>Oscillatoriales</taxon>
    </lineage>
</organism>
<protein>
    <submittedName>
        <fullName evidence="2">Alpha/beta hydrolase</fullName>
    </submittedName>
</protein>
<comment type="caution">
    <text evidence="2">The sequence shown here is derived from an EMBL/GenBank/DDBJ whole genome shotgun (WGS) entry which is preliminary data.</text>
</comment>
<dbReference type="GO" id="GO:0016787">
    <property type="term" value="F:hydrolase activity"/>
    <property type="evidence" value="ECO:0007669"/>
    <property type="project" value="UniProtKB-KW"/>
</dbReference>
<dbReference type="Gene3D" id="3.40.50.1820">
    <property type="entry name" value="alpha/beta hydrolase"/>
    <property type="match status" value="1"/>
</dbReference>
<sequence length="248" mass="28536">MSRLPDALWLNVSSALQGLDRPLLKSLSHHFSIAQWQYCQTQDEALSLEIALVLLHDYLKQHPCPIHLLGHSTGGLLALLYARRYPERVRSLTLLSVGVQPAVDWQAHYYAQLQLLPYSREMLLTQMVFSLFGYQSPPITREFRHLLERDLRGSLSPHTLYQRVSFFPGGVMVPLLICGSKTDMVIDSNLLQGWQPWLKDSDRLWICPDGRYFFHFFHPQLVSEQITQFWSDQCSLNSPNANLEAIST</sequence>
<dbReference type="PRINTS" id="PR00111">
    <property type="entry name" value="ABHYDROLASE"/>
</dbReference>
<accession>A0A832H5I0</accession>
<name>A0A832H5I0_9CYAN</name>
<dbReference type="AlphaFoldDB" id="A0A832H5I0"/>
<reference evidence="2" key="1">
    <citation type="journal article" date="2020" name="mSystems">
        <title>Genome- and Community-Level Interaction Insights into Carbon Utilization and Element Cycling Functions of Hydrothermarchaeota in Hydrothermal Sediment.</title>
        <authorList>
            <person name="Zhou Z."/>
            <person name="Liu Y."/>
            <person name="Xu W."/>
            <person name="Pan J."/>
            <person name="Luo Z.H."/>
            <person name="Li M."/>
        </authorList>
    </citation>
    <scope>NUCLEOTIDE SEQUENCE [LARGE SCALE GENOMIC DNA]</scope>
    <source>
        <strain evidence="2">SpSt-402</strain>
    </source>
</reference>
<evidence type="ECO:0000313" key="2">
    <source>
        <dbReference type="EMBL" id="HGW95412.1"/>
    </source>
</evidence>
<proteinExistence type="predicted"/>
<dbReference type="EMBL" id="DSRD01000880">
    <property type="protein sequence ID" value="HGW95412.1"/>
    <property type="molecule type" value="Genomic_DNA"/>
</dbReference>
<dbReference type="Pfam" id="PF00561">
    <property type="entry name" value="Abhydrolase_1"/>
    <property type="match status" value="1"/>
</dbReference>